<sequence>MRKIRLVLVGAAVLGALLVAGCDDGDAGTDTAAGTTAATPQATGTDAGTGLPADAKRACTKLDATVKTTQQEAATAARVGGDAAVGGKYLVGSARVYEYVGTSSDALNEAAKQLGNAMSELAQAYTANDGQKPNTANLDAAVAKVQAVCAAG</sequence>
<feature type="signal peptide" evidence="1">
    <location>
        <begin position="1"/>
        <end position="22"/>
    </location>
</feature>
<accession>A0A1A8Z954</accession>
<evidence type="ECO:0000313" key="3">
    <source>
        <dbReference type="Proteomes" id="UP000199385"/>
    </source>
</evidence>
<protein>
    <submittedName>
        <fullName evidence="2">Uncharacterized protein</fullName>
    </submittedName>
</protein>
<feature type="chain" id="PRO_5039316773" evidence="1">
    <location>
        <begin position="23"/>
        <end position="152"/>
    </location>
</feature>
<dbReference type="Proteomes" id="UP000199385">
    <property type="component" value="Chromosome I"/>
</dbReference>
<keyword evidence="3" id="KW-1185">Reference proteome</keyword>
<reference evidence="3" key="1">
    <citation type="submission" date="2016-06" db="EMBL/GenBank/DDBJ databases">
        <authorList>
            <person name="Varghese N."/>
            <person name="Submissions Spin"/>
        </authorList>
    </citation>
    <scope>NUCLEOTIDE SEQUENCE [LARGE SCALE GENOMIC DNA]</scope>
    <source>
        <strain evidence="3">DSM 44815</strain>
    </source>
</reference>
<dbReference type="PATRIC" id="fig|261654.4.peg.1300"/>
<name>A0A1A8Z954_9ACTN</name>
<organism evidence="2 3">
    <name type="scientific">Micromonospora auratinigra</name>
    <dbReference type="NCBI Taxonomy" id="261654"/>
    <lineage>
        <taxon>Bacteria</taxon>
        <taxon>Bacillati</taxon>
        <taxon>Actinomycetota</taxon>
        <taxon>Actinomycetes</taxon>
        <taxon>Micromonosporales</taxon>
        <taxon>Micromonosporaceae</taxon>
        <taxon>Micromonospora</taxon>
    </lineage>
</organism>
<keyword evidence="1" id="KW-0732">Signal</keyword>
<dbReference type="EMBL" id="LT594323">
    <property type="protein sequence ID" value="SBT40489.1"/>
    <property type="molecule type" value="Genomic_DNA"/>
</dbReference>
<gene>
    <name evidence="2" type="ORF">GA0070611_1280</name>
</gene>
<proteinExistence type="predicted"/>
<evidence type="ECO:0000256" key="1">
    <source>
        <dbReference type="SAM" id="SignalP"/>
    </source>
</evidence>
<dbReference type="PROSITE" id="PS51257">
    <property type="entry name" value="PROKAR_LIPOPROTEIN"/>
    <property type="match status" value="1"/>
</dbReference>
<dbReference type="AlphaFoldDB" id="A0A1A8Z954"/>
<evidence type="ECO:0000313" key="2">
    <source>
        <dbReference type="EMBL" id="SBT40489.1"/>
    </source>
</evidence>
<dbReference type="STRING" id="261654.GA0070611_1280"/>